<evidence type="ECO:0000256" key="2">
    <source>
        <dbReference type="SAM" id="Phobius"/>
    </source>
</evidence>
<dbReference type="VEuPathDB" id="CryptoDB:GNI_030520"/>
<organism evidence="3 4">
    <name type="scientific">Gregarina niphandrodes</name>
    <name type="common">Septate eugregarine</name>
    <dbReference type="NCBI Taxonomy" id="110365"/>
    <lineage>
        <taxon>Eukaryota</taxon>
        <taxon>Sar</taxon>
        <taxon>Alveolata</taxon>
        <taxon>Apicomplexa</taxon>
        <taxon>Conoidasida</taxon>
        <taxon>Gregarinasina</taxon>
        <taxon>Eugregarinorida</taxon>
        <taxon>Gregarinidae</taxon>
        <taxon>Gregarina</taxon>
    </lineage>
</organism>
<protein>
    <submittedName>
        <fullName evidence="3">Transmembrane protein</fullName>
    </submittedName>
</protein>
<evidence type="ECO:0000256" key="1">
    <source>
        <dbReference type="SAM" id="MobiDB-lite"/>
    </source>
</evidence>
<dbReference type="GeneID" id="22911269"/>
<name>A0A023BB08_GRENI</name>
<feature type="transmembrane region" description="Helical" evidence="2">
    <location>
        <begin position="158"/>
        <end position="181"/>
    </location>
</feature>
<accession>A0A023BB08</accession>
<keyword evidence="4" id="KW-1185">Reference proteome</keyword>
<dbReference type="RefSeq" id="XP_011129149.1">
    <property type="nucleotide sequence ID" value="XM_011130847.1"/>
</dbReference>
<dbReference type="AlphaFoldDB" id="A0A023BB08"/>
<keyword evidence="2" id="KW-1133">Transmembrane helix</keyword>
<evidence type="ECO:0000313" key="4">
    <source>
        <dbReference type="Proteomes" id="UP000019763"/>
    </source>
</evidence>
<proteinExistence type="predicted"/>
<reference evidence="3" key="1">
    <citation type="submission" date="2013-12" db="EMBL/GenBank/DDBJ databases">
        <authorList>
            <person name="Omoto C.K."/>
            <person name="Sibley D."/>
            <person name="Venepally P."/>
            <person name="Hadjithomas M."/>
            <person name="Karamycheva S."/>
            <person name="Brunk B."/>
            <person name="Roos D."/>
            <person name="Caler E."/>
            <person name="Lorenzi H."/>
        </authorList>
    </citation>
    <scope>NUCLEOTIDE SEQUENCE</scope>
</reference>
<dbReference type="EMBL" id="AFNH02000231">
    <property type="protein sequence ID" value="EZG78970.1"/>
    <property type="molecule type" value="Genomic_DNA"/>
</dbReference>
<gene>
    <name evidence="3" type="ORF">GNI_030520</name>
</gene>
<sequence length="225" mass="24245">PLPRHPYHRRERAVTILLSSPTGLVLSLPDGQVVGEEVTVPVSAEPVWLALEVTLVDTNARVIERPPGLPVDYLSSDSSVAALVSEDGQHRLRVNAQRPVTAALTVSVGGRTHVCKTFRVRVVPEEKSAPGSAATHPTVAASNATTTSPQLHPAVMRWIRGLVLGSIIALLALFAIPPLAVRPRRLAQPKSAAAAGRPHDDWRRANEASDLRARRAGNFFQFTNQ</sequence>
<comment type="caution">
    <text evidence="3">The sequence shown here is derived from an EMBL/GenBank/DDBJ whole genome shotgun (WGS) entry which is preliminary data.</text>
</comment>
<dbReference type="Proteomes" id="UP000019763">
    <property type="component" value="Unassembled WGS sequence"/>
</dbReference>
<feature type="non-terminal residue" evidence="3">
    <location>
        <position position="1"/>
    </location>
</feature>
<keyword evidence="2" id="KW-0472">Membrane</keyword>
<keyword evidence="2 3" id="KW-0812">Transmembrane</keyword>
<evidence type="ECO:0000313" key="3">
    <source>
        <dbReference type="EMBL" id="EZG78970.1"/>
    </source>
</evidence>
<feature type="region of interest" description="Disordered" evidence="1">
    <location>
        <begin position="126"/>
        <end position="145"/>
    </location>
</feature>